<organism evidence="1 2">
    <name type="scientific">candidate division WWE3 bacterium RIFOXYC1_FULL_39_7</name>
    <dbReference type="NCBI Taxonomy" id="1802643"/>
    <lineage>
        <taxon>Bacteria</taxon>
        <taxon>Katanobacteria</taxon>
    </lineage>
</organism>
<gene>
    <name evidence="1" type="ORF">A2415_00030</name>
</gene>
<protein>
    <submittedName>
        <fullName evidence="1">Uncharacterized protein</fullName>
    </submittedName>
</protein>
<comment type="caution">
    <text evidence="1">The sequence shown here is derived from an EMBL/GenBank/DDBJ whole genome shotgun (WGS) entry which is preliminary data.</text>
</comment>
<evidence type="ECO:0000313" key="1">
    <source>
        <dbReference type="EMBL" id="OGC68476.1"/>
    </source>
</evidence>
<dbReference type="Proteomes" id="UP000179113">
    <property type="component" value="Unassembled WGS sequence"/>
</dbReference>
<name>A0A1F4WGH0_UNCKA</name>
<sequence length="167" mass="18839">MTKKQNRKSMAIGAIVIIGILLAASSLRYKITGTNEGYIYKTDRLTGKTSIVGPRGEVEIEKYEKPTPTPQPQQFPLQDLEVLSVKSRSSGYYEYADITIKNNNVRTASNIKYKITYSKTNNGDVYDTQYQNGFKTISGGDTITDSLSLEKSDNQYWYNVFIISAEY</sequence>
<evidence type="ECO:0000313" key="2">
    <source>
        <dbReference type="Proteomes" id="UP000179113"/>
    </source>
</evidence>
<reference evidence="1 2" key="1">
    <citation type="journal article" date="2016" name="Nat. Commun.">
        <title>Thousands of microbial genomes shed light on interconnected biogeochemical processes in an aquifer system.</title>
        <authorList>
            <person name="Anantharaman K."/>
            <person name="Brown C.T."/>
            <person name="Hug L.A."/>
            <person name="Sharon I."/>
            <person name="Castelle C.J."/>
            <person name="Probst A.J."/>
            <person name="Thomas B.C."/>
            <person name="Singh A."/>
            <person name="Wilkins M.J."/>
            <person name="Karaoz U."/>
            <person name="Brodie E.L."/>
            <person name="Williams K.H."/>
            <person name="Hubbard S.S."/>
            <person name="Banfield J.F."/>
        </authorList>
    </citation>
    <scope>NUCLEOTIDE SEQUENCE [LARGE SCALE GENOMIC DNA]</scope>
</reference>
<dbReference type="AlphaFoldDB" id="A0A1F4WGH0"/>
<dbReference type="EMBL" id="MEWA01000043">
    <property type="protein sequence ID" value="OGC68476.1"/>
    <property type="molecule type" value="Genomic_DNA"/>
</dbReference>
<proteinExistence type="predicted"/>
<accession>A0A1F4WGH0</accession>